<comment type="caution">
    <text evidence="1">The sequence shown here is derived from an EMBL/GenBank/DDBJ whole genome shotgun (WGS) entry which is preliminary data.</text>
</comment>
<evidence type="ECO:0000313" key="1">
    <source>
        <dbReference type="EMBL" id="KAJ2982974.1"/>
    </source>
</evidence>
<dbReference type="Proteomes" id="UP001143910">
    <property type="component" value="Unassembled WGS sequence"/>
</dbReference>
<gene>
    <name evidence="1" type="ORF">NQ176_g1031</name>
</gene>
<organism evidence="1 2">
    <name type="scientific">Zarea fungicola</name>
    <dbReference type="NCBI Taxonomy" id="93591"/>
    <lineage>
        <taxon>Eukaryota</taxon>
        <taxon>Fungi</taxon>
        <taxon>Dikarya</taxon>
        <taxon>Ascomycota</taxon>
        <taxon>Pezizomycotina</taxon>
        <taxon>Sordariomycetes</taxon>
        <taxon>Hypocreomycetidae</taxon>
        <taxon>Hypocreales</taxon>
        <taxon>Cordycipitaceae</taxon>
        <taxon>Zarea</taxon>
    </lineage>
</organism>
<evidence type="ECO:0000313" key="2">
    <source>
        <dbReference type="Proteomes" id="UP001143910"/>
    </source>
</evidence>
<name>A0ACC1NX20_9HYPO</name>
<accession>A0ACC1NX20</accession>
<sequence length="140" mass="15105">MKFSAILVAVAGVPAVLADFHVNTIQNIAVTGPSSQQRWTSYVACPSNYWNCKCLANGDRAGPVSGKTSDSFFSVQNLCGMRKLNFYRKGNNFDMYEDSGNGQVIGTCYPSPTDQKQCVLATGNAQIVGGYVCYSYVCGK</sequence>
<dbReference type="EMBL" id="JANJQO010000049">
    <property type="protein sequence ID" value="KAJ2982974.1"/>
    <property type="molecule type" value="Genomic_DNA"/>
</dbReference>
<protein>
    <submittedName>
        <fullName evidence="1">Uncharacterized protein</fullName>
    </submittedName>
</protein>
<keyword evidence="2" id="KW-1185">Reference proteome</keyword>
<reference evidence="1" key="1">
    <citation type="submission" date="2022-08" db="EMBL/GenBank/DDBJ databases">
        <title>Genome Sequence of Lecanicillium fungicola.</title>
        <authorList>
            <person name="Buettner E."/>
        </authorList>
    </citation>
    <scope>NUCLEOTIDE SEQUENCE</scope>
    <source>
        <strain evidence="1">Babe33</strain>
    </source>
</reference>
<proteinExistence type="predicted"/>